<dbReference type="EMBL" id="AC005305">
    <property type="status" value="NOT_ANNOTATED_CDS"/>
    <property type="molecule type" value="Genomic_DNA"/>
</dbReference>
<dbReference type="EMBL" id="KF456505">
    <property type="status" value="NOT_ANNOTATED_CDS"/>
    <property type="molecule type" value="Genomic_DNA"/>
</dbReference>
<dbReference type="EMBL" id="AC093062">
    <property type="status" value="NOT_ANNOTATED_CDS"/>
    <property type="molecule type" value="Genomic_DNA"/>
</dbReference>
<dbReference type="Proteomes" id="UP000005640">
    <property type="component" value="Chromosome 19"/>
</dbReference>
<sequence length="108" mass="11681">MRYSFPLTVLEGEDPGISERGPWMLKSSWVPDSMLSRPSYYDALHNRSSGHAQRPAGHSASPAQHLLRGPPSEAAGRRGGSPRCHLGPPGPQNPQHPPGQEERMGPPS</sequence>
<gene>
    <name evidence="2" type="primary">CACNA1A</name>
</gene>
<reference evidence="2 3" key="1">
    <citation type="journal article" date="2001" name="Nature">
        <title>Initial sequencing and analysis of the human genome.</title>
        <authorList>
            <consortium name="International Human Genome Sequencing Consortium"/>
            <person name="Lander E.S."/>
            <person name="Linton L.M."/>
            <person name="Birren B."/>
            <person name="Nusbaum C."/>
            <person name="Zody M.C."/>
            <person name="Baldwin J."/>
            <person name="Devon K."/>
            <person name="Dewar K."/>
            <person name="Doyle M."/>
            <person name="FitzHugh W."/>
            <person name="Funke R."/>
            <person name="Gage D."/>
            <person name="Harris K."/>
            <person name="Heaford A."/>
            <person name="Howland J."/>
            <person name="Kann L."/>
            <person name="Lehoczky J."/>
            <person name="LeVine R."/>
            <person name="McEwan P."/>
            <person name="McKernan K."/>
            <person name="Meldrim J."/>
            <person name="Mesirov J.P."/>
            <person name="Miranda C."/>
            <person name="Morris W."/>
            <person name="Naylor J."/>
            <person name="Raymond C."/>
            <person name="Rosetti M."/>
            <person name="Santos R."/>
            <person name="Sheridan A."/>
            <person name="Sougnez C."/>
            <person name="Stange-Thomann N."/>
            <person name="Stojanovic N."/>
            <person name="Subramanian A."/>
            <person name="Wyman D."/>
            <person name="Rogers J."/>
            <person name="Sulston J."/>
            <person name="Ainscough R."/>
            <person name="Beck S."/>
            <person name="Bentley D."/>
            <person name="Burton J."/>
            <person name="Clee C."/>
            <person name="Carter N."/>
            <person name="Coulson A."/>
            <person name="Deadman R."/>
            <person name="Deloukas P."/>
            <person name="Dunham A."/>
            <person name="Dunham I."/>
            <person name="Durbin R."/>
            <person name="French L."/>
            <person name="Grafham D."/>
            <person name="Gregory S."/>
            <person name="Hubbard T."/>
            <person name="Humphray S."/>
            <person name="Hunt A."/>
            <person name="Jones M."/>
            <person name="Lloyd C."/>
            <person name="McMurray A."/>
            <person name="Matthews L."/>
            <person name="Mercer S."/>
            <person name="Milne S."/>
            <person name="Mullikin J.C."/>
            <person name="Mungall A."/>
            <person name="Plumb R."/>
            <person name="Ross M."/>
            <person name="Shownkeen R."/>
            <person name="Sims S."/>
            <person name="Waterston R.H."/>
            <person name="Wilson R.K."/>
            <person name="Hillier L.W."/>
            <person name="McPherson J.D."/>
            <person name="Marra M.A."/>
            <person name="Mardis E.R."/>
            <person name="Fulton L.A."/>
            <person name="Chinwalla A.T."/>
            <person name="Pepin K.H."/>
            <person name="Gish W.R."/>
            <person name="Chissoe S.L."/>
            <person name="Wendl M.C."/>
            <person name="Delehaunty K.D."/>
            <person name="Miner T.L."/>
            <person name="Delehaunty A."/>
            <person name="Kramer J.B."/>
            <person name="Cook L.L."/>
            <person name="Fulton R.S."/>
            <person name="Johnson D.L."/>
            <person name="Minx P.J."/>
            <person name="Clifton S.W."/>
            <person name="Hawkins T."/>
            <person name="Branscomb E."/>
            <person name="Predki P."/>
            <person name="Richardson P."/>
            <person name="Wenning S."/>
            <person name="Slezak T."/>
            <person name="Doggett N."/>
            <person name="Cheng J.F."/>
            <person name="Olsen A."/>
            <person name="Lucas S."/>
            <person name="Elkin C."/>
            <person name="Uberbacher E."/>
            <person name="Frazier M."/>
            <person name="Gibbs R.A."/>
            <person name="Muzny D.M."/>
            <person name="Scherer S.E."/>
            <person name="Bouck J.B."/>
            <person name="Sodergren E.J."/>
            <person name="Worley K.C."/>
            <person name="Rives C.M."/>
            <person name="Gorrell J.H."/>
            <person name="Metzker M.L."/>
            <person name="Naylor S.L."/>
            <person name="Kucherlapati R.S."/>
            <person name="Nelson D.L."/>
            <person name="Weinstock G.M."/>
            <person name="Sakaki Y."/>
            <person name="Fujiyama A."/>
            <person name="Hattori M."/>
            <person name="Yada T."/>
            <person name="Toyoda A."/>
            <person name="Itoh T."/>
            <person name="Kawagoe C."/>
            <person name="Watanabe H."/>
            <person name="Totoki Y."/>
            <person name="Taylor T."/>
            <person name="Weissenbach J."/>
            <person name="Heilig R."/>
            <person name="Saurin W."/>
            <person name="Artiguenave F."/>
            <person name="Brottier P."/>
            <person name="Bruls T."/>
            <person name="Pelletier E."/>
            <person name="Robert C."/>
            <person name="Wincker P."/>
            <person name="Smith D.R."/>
            <person name="Doucette-Stamm L."/>
            <person name="Rubenfield M."/>
            <person name="Weinstock K."/>
            <person name="Lee H.M."/>
            <person name="Dubois J."/>
            <person name="Rosenthal A."/>
            <person name="Platzer M."/>
            <person name="Nyakatura G."/>
            <person name="Taudien S."/>
            <person name="Rump A."/>
            <person name="Yang H."/>
            <person name="Yu J."/>
            <person name="Wang J."/>
            <person name="Huang G."/>
            <person name="Gu J."/>
            <person name="Hood L."/>
            <person name="Rowen L."/>
            <person name="Madan A."/>
            <person name="Qin S."/>
            <person name="Davis R.W."/>
            <person name="Federspiel N.A."/>
            <person name="Abola A.P."/>
            <person name="Proctor M.J."/>
            <person name="Myers R.M."/>
            <person name="Schmutz J."/>
            <person name="Dickson M."/>
            <person name="Grimwood J."/>
            <person name="Cox D.R."/>
            <person name="Olson M.V."/>
            <person name="Kaul R."/>
            <person name="Raymond C."/>
            <person name="Shimizu N."/>
            <person name="Kawasaki K."/>
            <person name="Minoshima S."/>
            <person name="Evans G.A."/>
            <person name="Athanasiou M."/>
            <person name="Schultz R."/>
            <person name="Roe B.A."/>
            <person name="Chen F."/>
            <person name="Pan H."/>
            <person name="Ramser J."/>
            <person name="Lehrach H."/>
            <person name="Reinhardt R."/>
            <person name="McCombie W.R."/>
            <person name="de la Bastide M."/>
            <person name="Dedhia N."/>
            <person name="Blocker H."/>
            <person name="Hornischer K."/>
            <person name="Nordsiek G."/>
            <person name="Agarwala R."/>
            <person name="Aravind L."/>
            <person name="Bailey J.A."/>
            <person name="Bateman A."/>
            <person name="Batzoglou S."/>
            <person name="Birney E."/>
            <person name="Bork P."/>
            <person name="Brown D.G."/>
            <person name="Burge C.B."/>
            <person name="Cerutti L."/>
            <person name="Chen H.C."/>
            <person name="Church D."/>
            <person name="Clamp M."/>
            <person name="Copley R.R."/>
            <person name="Doerks T."/>
            <person name="Eddy S.R."/>
            <person name="Eichler E.E."/>
            <person name="Furey T.S."/>
            <person name="Galagan J."/>
            <person name="Gilbert J.G."/>
            <person name="Harmon C."/>
            <person name="Hayashizaki Y."/>
            <person name="Haussler D."/>
            <person name="Hermjakob H."/>
            <person name="Hokamp K."/>
            <person name="Jang W."/>
            <person name="Johnson L.S."/>
            <person name="Jones T.A."/>
            <person name="Kasif S."/>
            <person name="Kaspryzk A."/>
            <person name="Kennedy S."/>
            <person name="Kent W.J."/>
            <person name="Kitts P."/>
            <person name="Koonin E.V."/>
            <person name="Korf I."/>
            <person name="Kulp D."/>
            <person name="Lancet D."/>
            <person name="Lowe T.M."/>
            <person name="McLysaght A."/>
            <person name="Mikkelsen T."/>
            <person name="Moran J.V."/>
            <person name="Mulder N."/>
            <person name="Pollara V.J."/>
            <person name="Ponting C.P."/>
            <person name="Schuler G."/>
            <person name="Schultz J."/>
            <person name="Slater G."/>
            <person name="Smit A.F."/>
            <person name="Stupka E."/>
            <person name="Szustakowski J."/>
            <person name="Thierry-Mieg D."/>
            <person name="Thierry-Mieg J."/>
            <person name="Wagner L."/>
            <person name="Wallis J."/>
            <person name="Wheeler R."/>
            <person name="Williams A."/>
            <person name="Wolf Y.I."/>
            <person name="Wolfe K.H."/>
            <person name="Yang S.P."/>
            <person name="Yeh R.F."/>
            <person name="Collins F."/>
            <person name="Guyer M.S."/>
            <person name="Peterson J."/>
            <person name="Felsenfeld A."/>
            <person name="Wetterstrand K.A."/>
            <person name="Patrinos A."/>
            <person name="Morgan M.J."/>
            <person name="de Jong P."/>
            <person name="Catanese J.J."/>
            <person name="Osoegawa K."/>
            <person name="Shizuya H."/>
            <person name="Choi S."/>
            <person name="Chen Y.J."/>
        </authorList>
    </citation>
    <scope>NUCLEOTIDE SEQUENCE [LARGE SCALE GENOMIC DNA]</scope>
</reference>
<dbReference type="EMBL" id="AC124224">
    <property type="status" value="NOT_ANNOTATED_CDS"/>
    <property type="molecule type" value="Genomic_DNA"/>
</dbReference>
<organism evidence="2 3">
    <name type="scientific">Homo sapiens</name>
    <name type="common">Human</name>
    <dbReference type="NCBI Taxonomy" id="9606"/>
    <lineage>
        <taxon>Eukaryota</taxon>
        <taxon>Metazoa</taxon>
        <taxon>Chordata</taxon>
        <taxon>Craniata</taxon>
        <taxon>Vertebrata</taxon>
        <taxon>Euteleostomi</taxon>
        <taxon>Mammalia</taxon>
        <taxon>Eutheria</taxon>
        <taxon>Euarchontoglires</taxon>
        <taxon>Primates</taxon>
        <taxon>Haplorrhini</taxon>
        <taxon>Catarrhini</taxon>
        <taxon>Hominidae</taxon>
        <taxon>Homo</taxon>
    </lineage>
</organism>
<dbReference type="VEuPathDB" id="HostDB:ENSG00000141837"/>
<keyword evidence="3" id="KW-1185">Reference proteome</keyword>
<evidence type="ECO:0000313" key="2">
    <source>
        <dbReference type="Ensembl" id="ENSP00000459963.3"/>
    </source>
</evidence>
<dbReference type="Bgee" id="ENSG00000141837">
    <property type="expression patterns" value="Expressed in cerebellar hemisphere and 185 other cell types or tissues"/>
</dbReference>
<dbReference type="OpenTargets" id="ENSG00000141837"/>
<protein>
    <submittedName>
        <fullName evidence="2">Calcium voltage-gated channel subunit alpha1 A</fullName>
    </submittedName>
</protein>
<dbReference type="Ensembl" id="ENST00000574974.4">
    <property type="protein sequence ID" value="ENSP00000459963.3"/>
    <property type="gene ID" value="ENSG00000141837.23"/>
</dbReference>
<dbReference type="OrthoDB" id="431720at2759"/>
<dbReference type="UCSC" id="uc060uiq.1">
    <property type="organism name" value="human"/>
</dbReference>
<reference evidence="2" key="4">
    <citation type="submission" date="2025-08" db="UniProtKB">
        <authorList>
            <consortium name="Ensembl"/>
        </authorList>
    </citation>
    <scope>IDENTIFICATION</scope>
</reference>
<reference evidence="2" key="5">
    <citation type="submission" date="2025-09" db="UniProtKB">
        <authorList>
            <consortium name="Ensembl"/>
        </authorList>
    </citation>
    <scope>IDENTIFICATION</scope>
</reference>
<feature type="region of interest" description="Disordered" evidence="1">
    <location>
        <begin position="44"/>
        <end position="108"/>
    </location>
</feature>
<feature type="region of interest" description="Disordered" evidence="1">
    <location>
        <begin position="1"/>
        <end position="23"/>
    </location>
</feature>
<dbReference type="ChiTaRS" id="CACNA1A">
    <property type="organism name" value="human"/>
</dbReference>
<dbReference type="EMBL" id="AC098781">
    <property type="status" value="NOT_ANNOTATED_CDS"/>
    <property type="molecule type" value="Genomic_DNA"/>
</dbReference>
<dbReference type="EMBL" id="AC005513">
    <property type="status" value="NOT_ANNOTATED_CDS"/>
    <property type="molecule type" value="Genomic_DNA"/>
</dbReference>
<dbReference type="AlphaFoldDB" id="I3L2V5"/>
<name>I3L2V5_HUMAN</name>
<evidence type="ECO:0000313" key="3">
    <source>
        <dbReference type="Proteomes" id="UP000005640"/>
    </source>
</evidence>
<dbReference type="GeneTree" id="ENSGT00940000156518"/>
<dbReference type="MassIVE" id="I3L2V5"/>
<dbReference type="HGNC" id="HGNC:1388">
    <property type="gene designation" value="CACNA1A"/>
</dbReference>
<dbReference type="EMBL" id="AC022436">
    <property type="status" value="NOT_ANNOTATED_CDS"/>
    <property type="molecule type" value="Genomic_DNA"/>
</dbReference>
<dbReference type="ExpressionAtlas" id="I3L2V5">
    <property type="expression patterns" value="baseline and differential"/>
</dbReference>
<dbReference type="EMBL" id="AC011446">
    <property type="status" value="NOT_ANNOTATED_CDS"/>
    <property type="molecule type" value="Genomic_DNA"/>
</dbReference>
<feature type="compositionally biased region" description="Pro residues" evidence="1">
    <location>
        <begin position="88"/>
        <end position="97"/>
    </location>
</feature>
<dbReference type="EMBL" id="AC026805">
    <property type="status" value="NOT_ANNOTATED_CDS"/>
    <property type="molecule type" value="Genomic_DNA"/>
</dbReference>
<evidence type="ECO:0000256" key="1">
    <source>
        <dbReference type="SAM" id="MobiDB-lite"/>
    </source>
</evidence>
<reference evidence="2 3" key="3">
    <citation type="journal article" date="2004" name="Nature">
        <title>Finishing the euchromatic sequence of the human genome.</title>
        <authorList>
            <consortium name="International Human Genome Sequencing Consortium"/>
        </authorList>
    </citation>
    <scope>NUCLEOTIDE SEQUENCE [LARGE SCALE GENOMIC DNA]</scope>
</reference>
<proteinExistence type="predicted"/>
<dbReference type="Ensembl" id="ENST00000574974.4">
    <property type="protein sequence ID" value="ENSP00000459963.3"/>
    <property type="gene ID" value="ENSG00000141837.24"/>
</dbReference>
<dbReference type="HOGENOM" id="CLU_2269838_0_0_1"/>
<feature type="compositionally biased region" description="Basic and acidic residues" evidence="1">
    <location>
        <begin position="99"/>
        <end position="108"/>
    </location>
</feature>
<accession>I3L2V5</accession>
<reference evidence="2 3" key="2">
    <citation type="journal article" date="2004" name="Nature">
        <title>The DNA sequence and biology of human chromosome 19.</title>
        <authorList>
            <person name="Grimwood J."/>
            <person name="Gordon L.A."/>
            <person name="Olsen A."/>
            <person name="Terry A."/>
            <person name="Schmutz J."/>
            <person name="Lamerdin J."/>
            <person name="Hellsten U."/>
            <person name="Goodstein D."/>
            <person name="Couronne O."/>
            <person name="Tran-Gyamfi M."/>
            <person name="Aerts A."/>
            <person name="Altherr M."/>
            <person name="Ashworth L."/>
            <person name="Bajorek E."/>
            <person name="Black S."/>
            <person name="Branscomb E."/>
            <person name="Caenepeel S."/>
            <person name="Carrano A."/>
            <person name="Caoile C."/>
            <person name="Chan Y.M."/>
            <person name="Christensen M."/>
            <person name="Cleland C.A."/>
            <person name="Copeland A."/>
            <person name="Dalin E."/>
            <person name="Dehal P."/>
            <person name="Denys M."/>
            <person name="Detter J.C."/>
            <person name="Escobar J."/>
            <person name="Flowers D."/>
            <person name="Fotopulos D."/>
            <person name="Garcia C."/>
            <person name="Georgescu A.M."/>
            <person name="Glavina T."/>
            <person name="Gomez M."/>
            <person name="Gonzales E."/>
            <person name="Groza M."/>
            <person name="Hammon N."/>
            <person name="Hawkins T."/>
            <person name="Haydu L."/>
            <person name="Ho I."/>
            <person name="Huang W."/>
            <person name="Israni S."/>
            <person name="Jett J."/>
            <person name="Kadner K."/>
            <person name="Kimball H."/>
            <person name="Kobayashi A."/>
            <person name="Larionov V."/>
            <person name="Leem S.H."/>
            <person name="Lopez F."/>
            <person name="Lou Y."/>
            <person name="Lowry S."/>
            <person name="Malfatti S."/>
            <person name="Martinez D."/>
            <person name="McCready P."/>
            <person name="Medina C."/>
            <person name="Morgan J."/>
            <person name="Nelson K."/>
            <person name="Nolan M."/>
            <person name="Ovcharenko I."/>
            <person name="Pitluck S."/>
            <person name="Pollard M."/>
            <person name="Popkie A.P."/>
            <person name="Predki P."/>
            <person name="Quan G."/>
            <person name="Ramirez L."/>
            <person name="Rash S."/>
            <person name="Retterer J."/>
            <person name="Rodriguez A."/>
            <person name="Rogers S."/>
            <person name="Salamov A."/>
            <person name="Salazar A."/>
            <person name="She X."/>
            <person name="Smith D."/>
            <person name="Slezak T."/>
            <person name="Solovyev V."/>
            <person name="Thayer N."/>
            <person name="Tice H."/>
            <person name="Tsai M."/>
            <person name="Ustaszewska A."/>
            <person name="Vo N."/>
            <person name="Wagner M."/>
            <person name="Wheeler J."/>
            <person name="Wu K."/>
            <person name="Xie G."/>
            <person name="Yang J."/>
            <person name="Dubchak I."/>
            <person name="Furey T.S."/>
            <person name="DeJong P."/>
            <person name="Dickson M."/>
            <person name="Gordon D."/>
            <person name="Eichler E.E."/>
            <person name="Pennacchio L.A."/>
            <person name="Richardson P."/>
            <person name="Stubbs L."/>
            <person name="Rokhsar D.S."/>
            <person name="Myers R.M."/>
            <person name="Rubin E.M."/>
            <person name="Lucas S.M."/>
        </authorList>
    </citation>
    <scope>NUCLEOTIDE SEQUENCE [LARGE SCALE GENOMIC DNA]</scope>
</reference>